<dbReference type="SUPFAM" id="SSF52833">
    <property type="entry name" value="Thioredoxin-like"/>
    <property type="match status" value="1"/>
</dbReference>
<dbReference type="SUPFAM" id="SSF55729">
    <property type="entry name" value="Acyl-CoA N-acyltransferases (Nat)"/>
    <property type="match status" value="1"/>
</dbReference>
<gene>
    <name evidence="2" type="ORF">N7532_007595</name>
</gene>
<comment type="caution">
    <text evidence="2">The sequence shown here is derived from an EMBL/GenBank/DDBJ whole genome shotgun (WGS) entry which is preliminary data.</text>
</comment>
<evidence type="ECO:0000313" key="2">
    <source>
        <dbReference type="EMBL" id="KAJ5095304.1"/>
    </source>
</evidence>
<dbReference type="InterPro" id="IPR000182">
    <property type="entry name" value="GNAT_dom"/>
</dbReference>
<dbReference type="EMBL" id="JAPQKI010000006">
    <property type="protein sequence ID" value="KAJ5095304.1"/>
    <property type="molecule type" value="Genomic_DNA"/>
</dbReference>
<dbReference type="GeneID" id="81359067"/>
<dbReference type="PROSITE" id="PS51186">
    <property type="entry name" value="GNAT"/>
    <property type="match status" value="1"/>
</dbReference>
<keyword evidence="3" id="KW-1185">Reference proteome</keyword>
<evidence type="ECO:0000313" key="3">
    <source>
        <dbReference type="Proteomes" id="UP001149074"/>
    </source>
</evidence>
<reference evidence="2" key="2">
    <citation type="journal article" date="2023" name="IMA Fungus">
        <title>Comparative genomic study of the Penicillium genus elucidates a diverse pangenome and 15 lateral gene transfer events.</title>
        <authorList>
            <person name="Petersen C."/>
            <person name="Sorensen T."/>
            <person name="Nielsen M.R."/>
            <person name="Sondergaard T.E."/>
            <person name="Sorensen J.L."/>
            <person name="Fitzpatrick D.A."/>
            <person name="Frisvad J.C."/>
            <person name="Nielsen K.L."/>
        </authorList>
    </citation>
    <scope>NUCLEOTIDE SEQUENCE</scope>
    <source>
        <strain evidence="2">IBT 30761</strain>
    </source>
</reference>
<dbReference type="InterPro" id="IPR036249">
    <property type="entry name" value="Thioredoxin-like_sf"/>
</dbReference>
<dbReference type="Gene3D" id="3.40.630.30">
    <property type="match status" value="1"/>
</dbReference>
<dbReference type="Pfam" id="PF01323">
    <property type="entry name" value="DSBA"/>
    <property type="match status" value="1"/>
</dbReference>
<reference evidence="2" key="1">
    <citation type="submission" date="2022-11" db="EMBL/GenBank/DDBJ databases">
        <authorList>
            <person name="Petersen C."/>
        </authorList>
    </citation>
    <scope>NUCLEOTIDE SEQUENCE</scope>
    <source>
        <strain evidence="2">IBT 30761</strain>
    </source>
</reference>
<feature type="domain" description="N-acetyltransferase" evidence="1">
    <location>
        <begin position="9"/>
        <end position="178"/>
    </location>
</feature>
<dbReference type="PANTHER" id="PTHR13887:SF41">
    <property type="entry name" value="THIOREDOXIN SUPERFAMILY PROTEIN"/>
    <property type="match status" value="1"/>
</dbReference>
<dbReference type="AlphaFoldDB" id="A0A9W9F817"/>
<dbReference type="InterPro" id="IPR016181">
    <property type="entry name" value="Acyl_CoA_acyltransferase"/>
</dbReference>
<accession>A0A9W9F817</accession>
<dbReference type="PANTHER" id="PTHR13887">
    <property type="entry name" value="GLUTATHIONE S-TRANSFERASE KAPPA"/>
    <property type="match status" value="1"/>
</dbReference>
<evidence type="ECO:0000259" key="1">
    <source>
        <dbReference type="PROSITE" id="PS51186"/>
    </source>
</evidence>
<dbReference type="GO" id="GO:0016491">
    <property type="term" value="F:oxidoreductase activity"/>
    <property type="evidence" value="ECO:0007669"/>
    <property type="project" value="InterPro"/>
</dbReference>
<organism evidence="2 3">
    <name type="scientific">Penicillium argentinense</name>
    <dbReference type="NCBI Taxonomy" id="1131581"/>
    <lineage>
        <taxon>Eukaryota</taxon>
        <taxon>Fungi</taxon>
        <taxon>Dikarya</taxon>
        <taxon>Ascomycota</taxon>
        <taxon>Pezizomycotina</taxon>
        <taxon>Eurotiomycetes</taxon>
        <taxon>Eurotiomycetidae</taxon>
        <taxon>Eurotiales</taxon>
        <taxon>Aspergillaceae</taxon>
        <taxon>Penicillium</taxon>
    </lineage>
</organism>
<dbReference type="OrthoDB" id="64477at2759"/>
<dbReference type="GO" id="GO:0016747">
    <property type="term" value="F:acyltransferase activity, transferring groups other than amino-acyl groups"/>
    <property type="evidence" value="ECO:0007669"/>
    <property type="project" value="InterPro"/>
</dbReference>
<name>A0A9W9F817_9EURO</name>
<dbReference type="RefSeq" id="XP_056473454.1">
    <property type="nucleotide sequence ID" value="XM_056620088.1"/>
</dbReference>
<sequence>MNSLHSERLHFRAWDTSRDKEWYFTMHSNSKVFCNTLKSTFKPMKKESLDLIINEFETALLCVVICKKPAGDQEAESQRIGLLMIKNIPPSQKQNRCANLGIELGLDAQGQGYGSEALHWALGWAFKMANLHRIQLELDGWNAIALKSYQRVGFRGGGSFEEGCLEGWAMVGSSNKLSKQNQWCYIGKRNVEKAISLHQNVTPGGHSDIFSIKWRTYYLDYNPHGHSVLKSELVREKLAGMTSEQREELSANMKSIGRTFGISFMHGDNMGDTRNAHRLVYLAQGQASGPGGITSEIVVEKIFEAYHERGLDISDNGVLQMVAVEVVFDRIQVGGWPGSSLGADEVDEEAKVIKSELKSGVPVFSIQLRFRVDGLGDPSEFPDIFASVKAAESVDVEA</sequence>
<dbReference type="Gene3D" id="3.40.30.10">
    <property type="entry name" value="Glutaredoxin"/>
    <property type="match status" value="1"/>
</dbReference>
<protein>
    <recommendedName>
        <fullName evidence="1">N-acetyltransferase domain-containing protein</fullName>
    </recommendedName>
</protein>
<dbReference type="Pfam" id="PF13302">
    <property type="entry name" value="Acetyltransf_3"/>
    <property type="match status" value="1"/>
</dbReference>
<proteinExistence type="predicted"/>
<dbReference type="InterPro" id="IPR001853">
    <property type="entry name" value="DSBA-like_thioredoxin_dom"/>
</dbReference>
<dbReference type="Proteomes" id="UP001149074">
    <property type="component" value="Unassembled WGS sequence"/>
</dbReference>